<feature type="transmembrane region" description="Helical" evidence="1">
    <location>
        <begin position="12"/>
        <end position="30"/>
    </location>
</feature>
<dbReference type="Proteomes" id="UP000034406">
    <property type="component" value="Unassembled WGS sequence"/>
</dbReference>
<gene>
    <name evidence="2" type="ORF">US90_C0026G0002</name>
</gene>
<proteinExistence type="predicted"/>
<keyword evidence="1" id="KW-0812">Transmembrane</keyword>
<evidence type="ECO:0000256" key="1">
    <source>
        <dbReference type="SAM" id="Phobius"/>
    </source>
</evidence>
<dbReference type="STRING" id="1618490.US90_C0026G0002"/>
<keyword evidence="1" id="KW-1133">Transmembrane helix</keyword>
<reference evidence="2 3" key="1">
    <citation type="journal article" date="2015" name="Nature">
        <title>rRNA introns, odd ribosomes, and small enigmatic genomes across a large radiation of phyla.</title>
        <authorList>
            <person name="Brown C.T."/>
            <person name="Hug L.A."/>
            <person name="Thomas B.C."/>
            <person name="Sharon I."/>
            <person name="Castelle C.J."/>
            <person name="Singh A."/>
            <person name="Wilkins M.J."/>
            <person name="Williams K.H."/>
            <person name="Banfield J.F."/>
        </authorList>
    </citation>
    <scope>NUCLEOTIDE SEQUENCE [LARGE SCALE GENOMIC DNA]</scope>
</reference>
<keyword evidence="1" id="KW-0472">Membrane</keyword>
<comment type="caution">
    <text evidence="2">The sequence shown here is derived from an EMBL/GenBank/DDBJ whole genome shotgun (WGS) entry which is preliminary data.</text>
</comment>
<sequence length="127" mass="14944">MKEDFRLRPTHLIRISIFLAIIYFSINYLSSQSPKPIIVNDPTTILGEQIQNNGNPKDLSGKIYRYLPEESQTLFNNLPQNPVIISFQEKIDYLKDQSKDFPQKQIKEIQKELLKRFYQNALDNIDN</sequence>
<evidence type="ECO:0000313" key="2">
    <source>
        <dbReference type="EMBL" id="KKQ68178.1"/>
    </source>
</evidence>
<accession>A0A0G0JKI4</accession>
<organism evidence="2 3">
    <name type="scientific">Candidatus Shapirobacteria bacterium GW2011_GWE2_38_30</name>
    <dbReference type="NCBI Taxonomy" id="1618490"/>
    <lineage>
        <taxon>Bacteria</taxon>
        <taxon>Candidatus Shapironibacteriota</taxon>
    </lineage>
</organism>
<dbReference type="EMBL" id="LBUT01000026">
    <property type="protein sequence ID" value="KKQ68178.1"/>
    <property type="molecule type" value="Genomic_DNA"/>
</dbReference>
<name>A0A0G0JKI4_9BACT</name>
<dbReference type="AlphaFoldDB" id="A0A0G0JKI4"/>
<evidence type="ECO:0000313" key="3">
    <source>
        <dbReference type="Proteomes" id="UP000034406"/>
    </source>
</evidence>
<protein>
    <submittedName>
        <fullName evidence="2">Uncharacterized protein</fullName>
    </submittedName>
</protein>